<protein>
    <recommendedName>
        <fullName evidence="1">Transposase IS200-like domain-containing protein</fullName>
    </recommendedName>
</protein>
<name>A0A1F5TPG1_9BACT</name>
<evidence type="ECO:0000313" key="3">
    <source>
        <dbReference type="Proteomes" id="UP000177939"/>
    </source>
</evidence>
<dbReference type="GO" id="GO:0006313">
    <property type="term" value="P:DNA transposition"/>
    <property type="evidence" value="ECO:0007669"/>
    <property type="project" value="InterPro"/>
</dbReference>
<dbReference type="PANTHER" id="PTHR34322">
    <property type="entry name" value="TRANSPOSASE, Y1_TNP DOMAIN-CONTAINING"/>
    <property type="match status" value="1"/>
</dbReference>
<dbReference type="EMBL" id="MFGL01000014">
    <property type="protein sequence ID" value="OGF40853.1"/>
    <property type="molecule type" value="Genomic_DNA"/>
</dbReference>
<dbReference type="InterPro" id="IPR036515">
    <property type="entry name" value="Transposase_17_sf"/>
</dbReference>
<dbReference type="AlphaFoldDB" id="A0A1F5TPG1"/>
<gene>
    <name evidence="2" type="ORF">A2477_03680</name>
</gene>
<accession>A0A1F5TPG1</accession>
<dbReference type="Gene3D" id="3.30.70.1290">
    <property type="entry name" value="Transposase IS200-like"/>
    <property type="match status" value="1"/>
</dbReference>
<dbReference type="GO" id="GO:0003677">
    <property type="term" value="F:DNA binding"/>
    <property type="evidence" value="ECO:0007669"/>
    <property type="project" value="InterPro"/>
</dbReference>
<dbReference type="Proteomes" id="UP000177939">
    <property type="component" value="Unassembled WGS sequence"/>
</dbReference>
<dbReference type="Pfam" id="PF01797">
    <property type="entry name" value="Y1_Tnp"/>
    <property type="match status" value="1"/>
</dbReference>
<dbReference type="SUPFAM" id="SSF143422">
    <property type="entry name" value="Transposase IS200-like"/>
    <property type="match status" value="1"/>
</dbReference>
<dbReference type="SMART" id="SM01321">
    <property type="entry name" value="Y1_Tnp"/>
    <property type="match status" value="1"/>
</dbReference>
<organism evidence="2 3">
    <name type="scientific">Candidatus Falkowbacteria bacterium RIFOXYC2_FULL_47_12</name>
    <dbReference type="NCBI Taxonomy" id="1798004"/>
    <lineage>
        <taxon>Bacteria</taxon>
        <taxon>Candidatus Falkowiibacteriota</taxon>
    </lineage>
</organism>
<proteinExistence type="predicted"/>
<dbReference type="InterPro" id="IPR002686">
    <property type="entry name" value="Transposase_17"/>
</dbReference>
<sequence>MQFNNIYYYHIYNRGVDRRKIFLDKWDYVRFLESLREFNQKEPVGSLYKIKRGLTPLRGVKPLVQIIAYCLNPNHFHLLLKEEVDRGISEFMKRMGVGYTCYFNERYQRSGALFQGTYKAKEVRSTYDLIKVSIYVNCNAEIHDIAKAQNWPWSGYLDYNGIRRGTLCKQESIFNEISRPEYFKLSEDLIPEIKKIKNLEKYDLE</sequence>
<dbReference type="PANTHER" id="PTHR34322:SF2">
    <property type="entry name" value="TRANSPOSASE IS200-LIKE DOMAIN-CONTAINING PROTEIN"/>
    <property type="match status" value="1"/>
</dbReference>
<reference evidence="2 3" key="1">
    <citation type="journal article" date="2016" name="Nat. Commun.">
        <title>Thousands of microbial genomes shed light on interconnected biogeochemical processes in an aquifer system.</title>
        <authorList>
            <person name="Anantharaman K."/>
            <person name="Brown C.T."/>
            <person name="Hug L.A."/>
            <person name="Sharon I."/>
            <person name="Castelle C.J."/>
            <person name="Probst A.J."/>
            <person name="Thomas B.C."/>
            <person name="Singh A."/>
            <person name="Wilkins M.J."/>
            <person name="Karaoz U."/>
            <person name="Brodie E.L."/>
            <person name="Williams K.H."/>
            <person name="Hubbard S.S."/>
            <person name="Banfield J.F."/>
        </authorList>
    </citation>
    <scope>NUCLEOTIDE SEQUENCE [LARGE SCALE GENOMIC DNA]</scope>
</reference>
<evidence type="ECO:0000259" key="1">
    <source>
        <dbReference type="SMART" id="SM01321"/>
    </source>
</evidence>
<comment type="caution">
    <text evidence="2">The sequence shown here is derived from an EMBL/GenBank/DDBJ whole genome shotgun (WGS) entry which is preliminary data.</text>
</comment>
<evidence type="ECO:0000313" key="2">
    <source>
        <dbReference type="EMBL" id="OGF40853.1"/>
    </source>
</evidence>
<feature type="domain" description="Transposase IS200-like" evidence="1">
    <location>
        <begin position="6"/>
        <end position="139"/>
    </location>
</feature>
<dbReference type="GO" id="GO:0004803">
    <property type="term" value="F:transposase activity"/>
    <property type="evidence" value="ECO:0007669"/>
    <property type="project" value="InterPro"/>
</dbReference>